<keyword evidence="3" id="KW-1185">Reference proteome</keyword>
<organism evidence="2 3">
    <name type="scientific">Desulfovibrio legallii</name>
    <dbReference type="NCBI Taxonomy" id="571438"/>
    <lineage>
        <taxon>Bacteria</taxon>
        <taxon>Pseudomonadati</taxon>
        <taxon>Thermodesulfobacteriota</taxon>
        <taxon>Desulfovibrionia</taxon>
        <taxon>Desulfovibrionales</taxon>
        <taxon>Desulfovibrionaceae</taxon>
        <taxon>Desulfovibrio</taxon>
    </lineage>
</organism>
<name>A0A6H3F9Q3_9BACT</name>
<feature type="transmembrane region" description="Helical" evidence="1">
    <location>
        <begin position="34"/>
        <end position="54"/>
    </location>
</feature>
<keyword evidence="1" id="KW-0812">Transmembrane</keyword>
<feature type="transmembrane region" description="Helical" evidence="1">
    <location>
        <begin position="181"/>
        <end position="202"/>
    </location>
</feature>
<accession>A0A6H3F9Q3</accession>
<dbReference type="Proteomes" id="UP000292919">
    <property type="component" value="Unassembled WGS sequence"/>
</dbReference>
<evidence type="ECO:0000256" key="1">
    <source>
        <dbReference type="SAM" id="Phobius"/>
    </source>
</evidence>
<dbReference type="EMBL" id="SIXC01000010">
    <property type="protein sequence ID" value="TBH79124.1"/>
    <property type="molecule type" value="Genomic_DNA"/>
</dbReference>
<protein>
    <submittedName>
        <fullName evidence="2">Uncharacterized protein</fullName>
    </submittedName>
</protein>
<dbReference type="AlphaFoldDB" id="A0A6H3F9Q3"/>
<comment type="caution">
    <text evidence="2">The sequence shown here is derived from an EMBL/GenBank/DDBJ whole genome shotgun (WGS) entry which is preliminary data.</text>
</comment>
<evidence type="ECO:0000313" key="2">
    <source>
        <dbReference type="EMBL" id="TBH79124.1"/>
    </source>
</evidence>
<reference evidence="2 3" key="1">
    <citation type="submission" date="2018-12" db="EMBL/GenBank/DDBJ databases">
        <title>First genome draft of Desulfovibrio legallis sp. nov.</title>
        <authorList>
            <person name="Ben Dhia O."/>
            <person name="Najjari A."/>
            <person name="Ferjani R."/>
            <person name="Fhoula I."/>
            <person name="Fardeau M.-L."/>
            <person name="Boudabbous A."/>
            <person name="Ouzari H.I."/>
        </authorList>
    </citation>
    <scope>NUCLEOTIDE SEQUENCE [LARGE SCALE GENOMIC DNA]</scope>
    <source>
        <strain evidence="2 3">H1T</strain>
    </source>
</reference>
<gene>
    <name evidence="2" type="ORF">EB812_08995</name>
</gene>
<proteinExistence type="predicted"/>
<evidence type="ECO:0000313" key="3">
    <source>
        <dbReference type="Proteomes" id="UP000292919"/>
    </source>
</evidence>
<sequence length="312" mass="32993">MSPTPTPLSTSPDASSLTAPASAAWRDYGRLRGYQRRLGVCCAVFLALALLALLDGAQGLMRAGAGVLDLVPGQGLEISGPAALKNPVDSDLQAVFTPSVPDLTFRLEGFFTGYWMGNGMWRAAVAAGPSTEPGRYDLLVRFRGAPPSTEQHLTVQVYADARSLRAASLSLLQRLLGWNPFILAASLALPGLAGGVLVFALGSRCQNLLATLGCGEVLRVQSEKTALRLWCLLLGAPPPPPGTSCTVLDPQGWPLVQAQAQAQPAKPRGVLELLLEQQSFAASNAARSAVRPGCLVRLRPPKGLRTPQDTRR</sequence>
<dbReference type="RefSeq" id="WP_118230789.1">
    <property type="nucleotide sequence ID" value="NZ_JAQDZC010000028.1"/>
</dbReference>
<keyword evidence="1" id="KW-1133">Transmembrane helix</keyword>
<keyword evidence="1" id="KW-0472">Membrane</keyword>